<dbReference type="Proteomes" id="UP001054837">
    <property type="component" value="Unassembled WGS sequence"/>
</dbReference>
<name>A0AAV4RUU3_9ARAC</name>
<feature type="compositionally biased region" description="Basic residues" evidence="1">
    <location>
        <begin position="63"/>
        <end position="82"/>
    </location>
</feature>
<organism evidence="2 3">
    <name type="scientific">Caerostris darwini</name>
    <dbReference type="NCBI Taxonomy" id="1538125"/>
    <lineage>
        <taxon>Eukaryota</taxon>
        <taxon>Metazoa</taxon>
        <taxon>Ecdysozoa</taxon>
        <taxon>Arthropoda</taxon>
        <taxon>Chelicerata</taxon>
        <taxon>Arachnida</taxon>
        <taxon>Araneae</taxon>
        <taxon>Araneomorphae</taxon>
        <taxon>Entelegynae</taxon>
        <taxon>Araneoidea</taxon>
        <taxon>Araneidae</taxon>
        <taxon>Caerostris</taxon>
    </lineage>
</organism>
<evidence type="ECO:0000256" key="1">
    <source>
        <dbReference type="SAM" id="MobiDB-lite"/>
    </source>
</evidence>
<keyword evidence="3" id="KW-1185">Reference proteome</keyword>
<accession>A0AAV4RUU3</accession>
<proteinExistence type="predicted"/>
<comment type="caution">
    <text evidence="2">The sequence shown here is derived from an EMBL/GenBank/DDBJ whole genome shotgun (WGS) entry which is preliminary data.</text>
</comment>
<reference evidence="2 3" key="1">
    <citation type="submission" date="2021-06" db="EMBL/GenBank/DDBJ databases">
        <title>Caerostris darwini draft genome.</title>
        <authorList>
            <person name="Kono N."/>
            <person name="Arakawa K."/>
        </authorList>
    </citation>
    <scope>NUCLEOTIDE SEQUENCE [LARGE SCALE GENOMIC DNA]</scope>
</reference>
<feature type="compositionally biased region" description="Basic and acidic residues" evidence="1">
    <location>
        <begin position="1"/>
        <end position="13"/>
    </location>
</feature>
<evidence type="ECO:0000313" key="3">
    <source>
        <dbReference type="Proteomes" id="UP001054837"/>
    </source>
</evidence>
<evidence type="ECO:0000313" key="2">
    <source>
        <dbReference type="EMBL" id="GIY25132.1"/>
    </source>
</evidence>
<gene>
    <name evidence="2" type="ORF">CDAR_8481</name>
</gene>
<feature type="region of interest" description="Disordered" evidence="1">
    <location>
        <begin position="50"/>
        <end position="95"/>
    </location>
</feature>
<dbReference type="AlphaFoldDB" id="A0AAV4RUU3"/>
<sequence length="95" mass="10682">MECDHQKPPDSVKEIQNGRLHAQKETPDHIIVARFSASTDAVSALLIENHSDRVSSNSSPQRHGVRSSKAARLRKRNPKRPTSRSERNPRSHHCG</sequence>
<dbReference type="EMBL" id="BPLQ01006782">
    <property type="protein sequence ID" value="GIY25132.1"/>
    <property type="molecule type" value="Genomic_DNA"/>
</dbReference>
<feature type="region of interest" description="Disordered" evidence="1">
    <location>
        <begin position="1"/>
        <end position="26"/>
    </location>
</feature>
<protein>
    <submittedName>
        <fullName evidence="2">Uncharacterized protein</fullName>
    </submittedName>
</protein>